<sequence length="117" mass="12573">MLRVRARRYGTMPPGAEGSRVNSLANEEQASSRSSSPHRLMTPCLSLSSSTASVPGAKVTLMAAVTMLMSSSRRGDCLKTETNWEGRLNGTQTETSTSCGRSAVRRRWPRAGSSRGP</sequence>
<evidence type="ECO:0000313" key="3">
    <source>
        <dbReference type="Proteomes" id="UP000314294"/>
    </source>
</evidence>
<feature type="region of interest" description="Disordered" evidence="1">
    <location>
        <begin position="1"/>
        <end position="52"/>
    </location>
</feature>
<accession>A0A4Z2GTG9</accession>
<dbReference type="EMBL" id="SRLO01000438">
    <property type="protein sequence ID" value="TNN56022.1"/>
    <property type="molecule type" value="Genomic_DNA"/>
</dbReference>
<gene>
    <name evidence="2" type="ORF">EYF80_033738</name>
</gene>
<proteinExistence type="predicted"/>
<keyword evidence="3" id="KW-1185">Reference proteome</keyword>
<organism evidence="2 3">
    <name type="scientific">Liparis tanakae</name>
    <name type="common">Tanaka's snailfish</name>
    <dbReference type="NCBI Taxonomy" id="230148"/>
    <lineage>
        <taxon>Eukaryota</taxon>
        <taxon>Metazoa</taxon>
        <taxon>Chordata</taxon>
        <taxon>Craniata</taxon>
        <taxon>Vertebrata</taxon>
        <taxon>Euteleostomi</taxon>
        <taxon>Actinopterygii</taxon>
        <taxon>Neopterygii</taxon>
        <taxon>Teleostei</taxon>
        <taxon>Neoteleostei</taxon>
        <taxon>Acanthomorphata</taxon>
        <taxon>Eupercaria</taxon>
        <taxon>Perciformes</taxon>
        <taxon>Cottioidei</taxon>
        <taxon>Cottales</taxon>
        <taxon>Liparidae</taxon>
        <taxon>Liparis</taxon>
    </lineage>
</organism>
<evidence type="ECO:0000256" key="1">
    <source>
        <dbReference type="SAM" id="MobiDB-lite"/>
    </source>
</evidence>
<feature type="region of interest" description="Disordered" evidence="1">
    <location>
        <begin position="82"/>
        <end position="117"/>
    </location>
</feature>
<dbReference type="Proteomes" id="UP000314294">
    <property type="component" value="Unassembled WGS sequence"/>
</dbReference>
<feature type="compositionally biased region" description="Polar residues" evidence="1">
    <location>
        <begin position="20"/>
        <end position="37"/>
    </location>
</feature>
<protein>
    <submittedName>
        <fullName evidence="2">Uncharacterized protein</fullName>
    </submittedName>
</protein>
<reference evidence="2 3" key="1">
    <citation type="submission" date="2019-03" db="EMBL/GenBank/DDBJ databases">
        <title>First draft genome of Liparis tanakae, snailfish: a comprehensive survey of snailfish specific genes.</title>
        <authorList>
            <person name="Kim W."/>
            <person name="Song I."/>
            <person name="Jeong J.-H."/>
            <person name="Kim D."/>
            <person name="Kim S."/>
            <person name="Ryu S."/>
            <person name="Song J.Y."/>
            <person name="Lee S.K."/>
        </authorList>
    </citation>
    <scope>NUCLEOTIDE SEQUENCE [LARGE SCALE GENOMIC DNA]</scope>
    <source>
        <tissue evidence="2">Muscle</tissue>
    </source>
</reference>
<feature type="compositionally biased region" description="Polar residues" evidence="1">
    <location>
        <begin position="89"/>
        <end position="100"/>
    </location>
</feature>
<evidence type="ECO:0000313" key="2">
    <source>
        <dbReference type="EMBL" id="TNN56022.1"/>
    </source>
</evidence>
<name>A0A4Z2GTG9_9TELE</name>
<dbReference type="AlphaFoldDB" id="A0A4Z2GTG9"/>
<comment type="caution">
    <text evidence="2">The sequence shown here is derived from an EMBL/GenBank/DDBJ whole genome shotgun (WGS) entry which is preliminary data.</text>
</comment>